<organism evidence="1 2">
    <name type="scientific">Boeremia exigua</name>
    <dbReference type="NCBI Taxonomy" id="749465"/>
    <lineage>
        <taxon>Eukaryota</taxon>
        <taxon>Fungi</taxon>
        <taxon>Dikarya</taxon>
        <taxon>Ascomycota</taxon>
        <taxon>Pezizomycotina</taxon>
        <taxon>Dothideomycetes</taxon>
        <taxon>Pleosporomycetidae</taxon>
        <taxon>Pleosporales</taxon>
        <taxon>Pleosporineae</taxon>
        <taxon>Didymellaceae</taxon>
        <taxon>Boeremia</taxon>
    </lineage>
</organism>
<keyword evidence="2" id="KW-1185">Reference proteome</keyword>
<reference evidence="1" key="1">
    <citation type="submission" date="2022-11" db="EMBL/GenBank/DDBJ databases">
        <title>Genome Sequence of Boeremia exigua.</title>
        <authorList>
            <person name="Buettner E."/>
        </authorList>
    </citation>
    <scope>NUCLEOTIDE SEQUENCE</scope>
    <source>
        <strain evidence="1">CU02</strain>
    </source>
</reference>
<dbReference type="Proteomes" id="UP001153331">
    <property type="component" value="Unassembled WGS sequence"/>
</dbReference>
<comment type="caution">
    <text evidence="1">The sequence shown here is derived from an EMBL/GenBank/DDBJ whole genome shotgun (WGS) entry which is preliminary data.</text>
</comment>
<gene>
    <name evidence="1" type="ORF">OPT61_g882</name>
</gene>
<evidence type="ECO:0000313" key="2">
    <source>
        <dbReference type="Proteomes" id="UP001153331"/>
    </source>
</evidence>
<proteinExistence type="predicted"/>
<name>A0ACC2ISC3_9PLEO</name>
<protein>
    <submittedName>
        <fullName evidence="1">Uncharacterized protein</fullName>
    </submittedName>
</protein>
<evidence type="ECO:0000313" key="1">
    <source>
        <dbReference type="EMBL" id="KAJ8118057.1"/>
    </source>
</evidence>
<accession>A0ACC2ISC3</accession>
<dbReference type="EMBL" id="JAPHNI010000031">
    <property type="protein sequence ID" value="KAJ8118057.1"/>
    <property type="molecule type" value="Genomic_DNA"/>
</dbReference>
<sequence>MATGIEVAGLVLGALPLLLEGLKFYAEGVDTAIRFWKYREGVKGLISELGAEQTIYLNSIEIMIHGVVDARDVEEFLTKPGGDLWKRPKFEQKLRKRLGSSFDSYLDTISRMKFAVDAFRTKLKLDDAGKPQFSDKHTFKENYRRLRFSLNQAEYANLMGQIRQSNSTLKDLTFQRQNIEAQQQRVVRGSVPNFKRINRRAGGFYSAIKAGWKCPCHAERSVSLRLEPRMEDVSSDDDDDDDDETPIHDPFHVIFRSGDYYPAGSGVNPNIWIWDEADIHVTCERARARSTTVPTASHPRDKKGVRFVKSAVKAALEPEPNLQPIKDLCSAIGELRKDQRDVCFTLLQNEIVRQRFDLKIYPTKSPPRGTESWSVSTLRNTLQRGHEFSKRDRVRLSVILASSILQLYETPWLDDNWGIDNIYFVERPGSTVYDQPFVSRELDASLLCSKTEMPKHLERMIRNRPLFALGVTLIELWYGKPLSELHSSEDGRQDPMDPHTSFITRFNTACRLADGIADDAGARYSDAVTRCIRCDFGLRAHGLEDVQLQKAVFQGVVAQLKATQDFLG</sequence>